<comment type="similarity">
    <text evidence="1">Belongs to the eukaryotic ribosomal protein eS19 family.</text>
</comment>
<dbReference type="SMART" id="SM01413">
    <property type="entry name" value="Ribosomal_S19e"/>
    <property type="match status" value="1"/>
</dbReference>
<dbReference type="GO" id="GO:0003723">
    <property type="term" value="F:RNA binding"/>
    <property type="evidence" value="ECO:0007669"/>
    <property type="project" value="TreeGrafter"/>
</dbReference>
<evidence type="ECO:0000256" key="3">
    <source>
        <dbReference type="ARBA" id="ARBA00023274"/>
    </source>
</evidence>
<dbReference type="GO" id="GO:0000028">
    <property type="term" value="P:ribosomal small subunit assembly"/>
    <property type="evidence" value="ECO:0007669"/>
    <property type="project" value="TreeGrafter"/>
</dbReference>
<accession>D2EFF6</accession>
<gene>
    <name evidence="4" type="ORF">BJBARM4_0474</name>
</gene>
<dbReference type="GO" id="GO:0006412">
    <property type="term" value="P:translation"/>
    <property type="evidence" value="ECO:0007669"/>
    <property type="project" value="InterPro"/>
</dbReference>
<reference evidence="4 5" key="1">
    <citation type="journal article" date="2010" name="Proc. Natl. Acad. Sci. U.S.A.">
        <title>Enigmatic, ultrasmall, uncultivated Archaea.</title>
        <authorList>
            <person name="Baker B.J."/>
            <person name="Comolli L.R."/>
            <person name="Dick G.J."/>
            <person name="Hauser L.J."/>
            <person name="Hyatt D."/>
            <person name="Dill B.D."/>
            <person name="Land M.L."/>
            <person name="Verberkmoes N.C."/>
            <person name="Hettich R.L."/>
            <person name="Banfield J.F."/>
        </authorList>
    </citation>
    <scope>NUCLEOTIDE SEQUENCE [LARGE SCALE GENOMIC DNA]</scope>
</reference>
<dbReference type="GO" id="GO:0003735">
    <property type="term" value="F:structural constituent of ribosome"/>
    <property type="evidence" value="ECO:0007669"/>
    <property type="project" value="InterPro"/>
</dbReference>
<keyword evidence="3" id="KW-0687">Ribonucleoprotein</keyword>
<evidence type="ECO:0000313" key="4">
    <source>
        <dbReference type="EMBL" id="EEZ92853.1"/>
    </source>
</evidence>
<dbReference type="SUPFAM" id="SSF46785">
    <property type="entry name" value="Winged helix' DNA-binding domain"/>
    <property type="match status" value="1"/>
</dbReference>
<sequence length="143" mass="16488">MIRGYDVNQIRLVNELANKLEEDKLTIPPAWAMFVKTGSAKDRIPSQNNWWYLRAASIMRRMYVDKRPIGVNRLRNIYGDKEKNRYSGKHFKPASGAVIRHILQELEKAELIKKVKIQNHFGRALTPKGIAFNDSVAKKVGKI</sequence>
<protein>
    <submittedName>
        <fullName evidence="4">Ribosomal protein S19e</fullName>
    </submittedName>
</protein>
<dbReference type="InterPro" id="IPR036390">
    <property type="entry name" value="WH_DNA-bd_sf"/>
</dbReference>
<dbReference type="Proteomes" id="UP000009375">
    <property type="component" value="Unassembled WGS sequence"/>
</dbReference>
<name>D2EFF6_PARA4</name>
<dbReference type="EMBL" id="GG730046">
    <property type="protein sequence ID" value="EEZ92853.1"/>
    <property type="molecule type" value="Genomic_DNA"/>
</dbReference>
<proteinExistence type="inferred from homology"/>
<dbReference type="AlphaFoldDB" id="D2EFF6"/>
<dbReference type="GO" id="GO:0022627">
    <property type="term" value="C:cytosolic small ribosomal subunit"/>
    <property type="evidence" value="ECO:0007669"/>
    <property type="project" value="TreeGrafter"/>
</dbReference>
<keyword evidence="2 4" id="KW-0689">Ribosomal protein</keyword>
<dbReference type="PANTHER" id="PTHR11710:SF0">
    <property type="entry name" value="40S RIBOSOMAL PROTEIN S19"/>
    <property type="match status" value="1"/>
</dbReference>
<dbReference type="Gene3D" id="1.10.10.10">
    <property type="entry name" value="Winged helix-like DNA-binding domain superfamily/Winged helix DNA-binding domain"/>
    <property type="match status" value="1"/>
</dbReference>
<evidence type="ECO:0000256" key="2">
    <source>
        <dbReference type="ARBA" id="ARBA00022980"/>
    </source>
</evidence>
<dbReference type="InterPro" id="IPR036388">
    <property type="entry name" value="WH-like_DNA-bd_sf"/>
</dbReference>
<dbReference type="PANTHER" id="PTHR11710">
    <property type="entry name" value="40S RIBOSOMAL PROTEIN S19"/>
    <property type="match status" value="1"/>
</dbReference>
<organism evidence="4 5">
    <name type="scientific">Candidatus Parvarchaeum acidiphilum ARMAN-4</name>
    <dbReference type="NCBI Taxonomy" id="662760"/>
    <lineage>
        <taxon>Archaea</taxon>
        <taxon>Candidatus Parvarchaeota</taxon>
        <taxon>Candidatus Parvarchaeum</taxon>
    </lineage>
</organism>
<dbReference type="Pfam" id="PF01090">
    <property type="entry name" value="Ribosomal_S19e"/>
    <property type="match status" value="1"/>
</dbReference>
<dbReference type="InterPro" id="IPR001266">
    <property type="entry name" value="Ribosomal_eS19"/>
</dbReference>
<evidence type="ECO:0000256" key="1">
    <source>
        <dbReference type="ARBA" id="ARBA00010014"/>
    </source>
</evidence>
<evidence type="ECO:0000313" key="5">
    <source>
        <dbReference type="Proteomes" id="UP000009375"/>
    </source>
</evidence>